<comment type="caution">
    <text evidence="1">The sequence shown here is derived from an EMBL/GenBank/DDBJ whole genome shotgun (WGS) entry which is preliminary data.</text>
</comment>
<dbReference type="Proteomes" id="UP000249620">
    <property type="component" value="Unassembled WGS sequence"/>
</dbReference>
<gene>
    <name evidence="1" type="ORF">B0I03_10380</name>
</gene>
<name>A0A327YV46_9FLAO</name>
<evidence type="ECO:0000313" key="1">
    <source>
        <dbReference type="EMBL" id="RAK23615.1"/>
    </source>
</evidence>
<evidence type="ECO:0000313" key="2">
    <source>
        <dbReference type="Proteomes" id="UP000249620"/>
    </source>
</evidence>
<organism evidence="1 2">
    <name type="scientific">Flavobacterium aquaticum</name>
    <dbReference type="NCBI Taxonomy" id="1236486"/>
    <lineage>
        <taxon>Bacteria</taxon>
        <taxon>Pseudomonadati</taxon>
        <taxon>Bacteroidota</taxon>
        <taxon>Flavobacteriia</taxon>
        <taxon>Flavobacteriales</taxon>
        <taxon>Flavobacteriaceae</taxon>
        <taxon>Flavobacterium</taxon>
    </lineage>
</organism>
<dbReference type="RefSeq" id="WP_111566456.1">
    <property type="nucleotide sequence ID" value="NZ_QLMI01000003.1"/>
</dbReference>
<sequence>MKKVIFILSILLNIIFGLNYLSDAINEPTRELGRLKKDIEIGYFSGDSVLFKLPKGLTVADESQRGISAIGQFENNRFSIVITSNEDLVDYEINEDSLGVFNNFYSAEIKK</sequence>
<dbReference type="AlphaFoldDB" id="A0A327YV46"/>
<dbReference type="OrthoDB" id="1446488at2"/>
<keyword evidence="2" id="KW-1185">Reference proteome</keyword>
<accession>A0A327YV46</accession>
<proteinExistence type="predicted"/>
<dbReference type="EMBL" id="QLMI01000003">
    <property type="protein sequence ID" value="RAK23615.1"/>
    <property type="molecule type" value="Genomic_DNA"/>
</dbReference>
<reference evidence="1 2" key="1">
    <citation type="submission" date="2018-06" db="EMBL/GenBank/DDBJ databases">
        <title>Genomic Encyclopedia of Type Strains, Phase III (KMG-III): the genomes of soil and plant-associated and newly described type strains.</title>
        <authorList>
            <person name="Whitman W."/>
        </authorList>
    </citation>
    <scope>NUCLEOTIDE SEQUENCE [LARGE SCALE GENOMIC DNA]</scope>
    <source>
        <strain evidence="1 2">CGMCC 1.12398</strain>
    </source>
</reference>
<protein>
    <submittedName>
        <fullName evidence="1">Uncharacterized protein</fullName>
    </submittedName>
</protein>